<dbReference type="GO" id="GO:0007034">
    <property type="term" value="P:vacuolar transport"/>
    <property type="evidence" value="ECO:0007669"/>
    <property type="project" value="TreeGrafter"/>
</dbReference>
<dbReference type="GO" id="GO:0005770">
    <property type="term" value="C:late endosome"/>
    <property type="evidence" value="ECO:0007669"/>
    <property type="project" value="TreeGrafter"/>
</dbReference>
<accession>A0A445ATV6</accession>
<keyword evidence="1" id="KW-0175">Coiled coil</keyword>
<protein>
    <submittedName>
        <fullName evidence="2">Uncharacterized protein</fullName>
    </submittedName>
</protein>
<dbReference type="GO" id="GO:0016197">
    <property type="term" value="P:endosomal transport"/>
    <property type="evidence" value="ECO:0007669"/>
    <property type="project" value="TreeGrafter"/>
</dbReference>
<organism evidence="2 3">
    <name type="scientific">Arachis hypogaea</name>
    <name type="common">Peanut</name>
    <dbReference type="NCBI Taxonomy" id="3818"/>
    <lineage>
        <taxon>Eukaryota</taxon>
        <taxon>Viridiplantae</taxon>
        <taxon>Streptophyta</taxon>
        <taxon>Embryophyta</taxon>
        <taxon>Tracheophyta</taxon>
        <taxon>Spermatophyta</taxon>
        <taxon>Magnoliopsida</taxon>
        <taxon>eudicotyledons</taxon>
        <taxon>Gunneridae</taxon>
        <taxon>Pentapetalae</taxon>
        <taxon>rosids</taxon>
        <taxon>fabids</taxon>
        <taxon>Fabales</taxon>
        <taxon>Fabaceae</taxon>
        <taxon>Papilionoideae</taxon>
        <taxon>50 kb inversion clade</taxon>
        <taxon>dalbergioids sensu lato</taxon>
        <taxon>Dalbergieae</taxon>
        <taxon>Pterocarpus clade</taxon>
        <taxon>Arachis</taxon>
    </lineage>
</organism>
<dbReference type="GO" id="GO:1901096">
    <property type="term" value="P:regulation of autophagosome maturation"/>
    <property type="evidence" value="ECO:0007669"/>
    <property type="project" value="TreeGrafter"/>
</dbReference>
<evidence type="ECO:0000313" key="3">
    <source>
        <dbReference type="Proteomes" id="UP000289738"/>
    </source>
</evidence>
<evidence type="ECO:0000256" key="1">
    <source>
        <dbReference type="SAM" id="Coils"/>
    </source>
</evidence>
<feature type="coiled-coil region" evidence="1">
    <location>
        <begin position="57"/>
        <end position="84"/>
    </location>
</feature>
<dbReference type="AlphaFoldDB" id="A0A445ATV6"/>
<dbReference type="InterPro" id="IPR039272">
    <property type="entry name" value="CLEC16A/TT9"/>
</dbReference>
<dbReference type="EMBL" id="SDMP01000011">
    <property type="protein sequence ID" value="RYR29849.1"/>
    <property type="molecule type" value="Genomic_DNA"/>
</dbReference>
<comment type="caution">
    <text evidence="2">The sequence shown here is derived from an EMBL/GenBank/DDBJ whole genome shotgun (WGS) entry which is preliminary data.</text>
</comment>
<dbReference type="Proteomes" id="UP000289738">
    <property type="component" value="Chromosome B01"/>
</dbReference>
<evidence type="ECO:0000313" key="2">
    <source>
        <dbReference type="EMBL" id="RYR29849.1"/>
    </source>
</evidence>
<proteinExistence type="predicted"/>
<dbReference type="PANTHER" id="PTHR21481:SF4">
    <property type="entry name" value="PROTEIN TRANSPARENT TESTA 9"/>
    <property type="match status" value="1"/>
</dbReference>
<sequence>MISSCNVCSSDDLPPPTSPPATISSGFLLVVLCDLSAKSLVSPFCSGSCAIRGKALVSLINEILDEANIEASKLELEAALWVEDNYASASDALLAGMTAGAVFLSFIHSELYLCFGKSSPTTFNFKITEWLLSFLRAISGKLNKNTISQLVKTCDIRFMLSEYLSSSDDLKSLRIDDIVLFPLYVEAIRFAFHEESMGKIKFYFVATLTRFHLPLPMLYAEEIFSAPHVDYFSNLISFFRKQSIDFNKLVSDTLTKPGPDSTSTIIAVVDDIEDNLYYFSDIRPLHRVLRGKFNGYISGDGFTSKTEVSENDNLNSYDPRCSMVNAPYVSSSSGFHLAHARSQNDYSSSNLSLRRLMQRISEGGTLIVN</sequence>
<reference evidence="2 3" key="1">
    <citation type="submission" date="2019-01" db="EMBL/GenBank/DDBJ databases">
        <title>Sequencing of cultivated peanut Arachis hypogaea provides insights into genome evolution and oil improvement.</title>
        <authorList>
            <person name="Chen X."/>
        </authorList>
    </citation>
    <scope>NUCLEOTIDE SEQUENCE [LARGE SCALE GENOMIC DNA]</scope>
    <source>
        <strain evidence="3">cv. Fuhuasheng</strain>
        <tissue evidence="2">Leaves</tissue>
    </source>
</reference>
<gene>
    <name evidence="2" type="ORF">Ahy_B01g054419</name>
</gene>
<name>A0A445ATV6_ARAHY</name>
<dbReference type="GO" id="GO:0005794">
    <property type="term" value="C:Golgi apparatus"/>
    <property type="evidence" value="ECO:0007669"/>
    <property type="project" value="TreeGrafter"/>
</dbReference>
<dbReference type="PANTHER" id="PTHR21481">
    <property type="entry name" value="PROTEIN CLEC16A"/>
    <property type="match status" value="1"/>
</dbReference>
<keyword evidence="3" id="KW-1185">Reference proteome</keyword>
<dbReference type="STRING" id="3818.A0A445ATV6"/>